<accession>A0A834VZY9</accession>
<dbReference type="EMBL" id="JAAIUW010000013">
    <property type="protein sequence ID" value="KAF7803420.1"/>
    <property type="molecule type" value="Genomic_DNA"/>
</dbReference>
<dbReference type="Proteomes" id="UP000634136">
    <property type="component" value="Unassembled WGS sequence"/>
</dbReference>
<protein>
    <submittedName>
        <fullName evidence="1">Uncharacterized protein</fullName>
    </submittedName>
</protein>
<evidence type="ECO:0000313" key="2">
    <source>
        <dbReference type="Proteomes" id="UP000634136"/>
    </source>
</evidence>
<dbReference type="AlphaFoldDB" id="A0A834VZY9"/>
<sequence length="52" mass="5688">MAGVKNVWVTLRVVGRDVARVMLCCVYYVDYGGDDVAGSVLELIVNVVRAEN</sequence>
<reference evidence="1" key="1">
    <citation type="submission" date="2020-09" db="EMBL/GenBank/DDBJ databases">
        <title>Genome-Enabled Discovery of Anthraquinone Biosynthesis in Senna tora.</title>
        <authorList>
            <person name="Kang S.-H."/>
            <person name="Pandey R.P."/>
            <person name="Lee C.-M."/>
            <person name="Sim J.-S."/>
            <person name="Jeong J.-T."/>
            <person name="Choi B.-S."/>
            <person name="Jung M."/>
            <person name="Ginzburg D."/>
            <person name="Zhao K."/>
            <person name="Won S.Y."/>
            <person name="Oh T.-J."/>
            <person name="Yu Y."/>
            <person name="Kim N.-H."/>
            <person name="Lee O.R."/>
            <person name="Lee T.-H."/>
            <person name="Bashyal P."/>
            <person name="Kim T.-S."/>
            <person name="Lee W.-H."/>
            <person name="Kawkins C."/>
            <person name="Kim C.-K."/>
            <person name="Kim J.S."/>
            <person name="Ahn B.O."/>
            <person name="Rhee S.Y."/>
            <person name="Sohng J.K."/>
        </authorList>
    </citation>
    <scope>NUCLEOTIDE SEQUENCE</scope>
    <source>
        <tissue evidence="1">Leaf</tissue>
    </source>
</reference>
<proteinExistence type="predicted"/>
<comment type="caution">
    <text evidence="1">The sequence shown here is derived from an EMBL/GenBank/DDBJ whole genome shotgun (WGS) entry which is preliminary data.</text>
</comment>
<keyword evidence="2" id="KW-1185">Reference proteome</keyword>
<name>A0A834VZY9_9FABA</name>
<evidence type="ECO:0000313" key="1">
    <source>
        <dbReference type="EMBL" id="KAF7803420.1"/>
    </source>
</evidence>
<organism evidence="1 2">
    <name type="scientific">Senna tora</name>
    <dbReference type="NCBI Taxonomy" id="362788"/>
    <lineage>
        <taxon>Eukaryota</taxon>
        <taxon>Viridiplantae</taxon>
        <taxon>Streptophyta</taxon>
        <taxon>Embryophyta</taxon>
        <taxon>Tracheophyta</taxon>
        <taxon>Spermatophyta</taxon>
        <taxon>Magnoliopsida</taxon>
        <taxon>eudicotyledons</taxon>
        <taxon>Gunneridae</taxon>
        <taxon>Pentapetalae</taxon>
        <taxon>rosids</taxon>
        <taxon>fabids</taxon>
        <taxon>Fabales</taxon>
        <taxon>Fabaceae</taxon>
        <taxon>Caesalpinioideae</taxon>
        <taxon>Cassia clade</taxon>
        <taxon>Senna</taxon>
    </lineage>
</organism>
<gene>
    <name evidence="1" type="ORF">G2W53_042531</name>
</gene>